<keyword evidence="4" id="KW-0408">Iron</keyword>
<evidence type="ECO:0000256" key="1">
    <source>
        <dbReference type="ARBA" id="ARBA00022485"/>
    </source>
</evidence>
<dbReference type="Pfam" id="PF12831">
    <property type="entry name" value="FAD_oxidored"/>
    <property type="match status" value="1"/>
</dbReference>
<keyword evidence="3" id="KW-0560">Oxidoreductase</keyword>
<dbReference type="RefSeq" id="WP_344311356.1">
    <property type="nucleotide sequence ID" value="NZ_BAAANY010000011.1"/>
</dbReference>
<dbReference type="Proteomes" id="UP001500618">
    <property type="component" value="Unassembled WGS sequence"/>
</dbReference>
<accession>A0ABP4T869</accession>
<dbReference type="Gene3D" id="3.50.50.60">
    <property type="entry name" value="FAD/NAD(P)-binding domain"/>
    <property type="match status" value="1"/>
</dbReference>
<dbReference type="InterPro" id="IPR036188">
    <property type="entry name" value="FAD/NAD-bd_sf"/>
</dbReference>
<dbReference type="PANTHER" id="PTHR43498">
    <property type="entry name" value="FERREDOXIN:COB-COM HETERODISULFIDE REDUCTASE SUBUNIT A"/>
    <property type="match status" value="1"/>
</dbReference>
<dbReference type="EMBL" id="BAAANY010000011">
    <property type="protein sequence ID" value="GAA1683211.1"/>
    <property type="molecule type" value="Genomic_DNA"/>
</dbReference>
<dbReference type="SUPFAM" id="SSF51905">
    <property type="entry name" value="FAD/NAD(P)-binding domain"/>
    <property type="match status" value="1"/>
</dbReference>
<evidence type="ECO:0000256" key="5">
    <source>
        <dbReference type="ARBA" id="ARBA00023014"/>
    </source>
</evidence>
<evidence type="ECO:0000256" key="3">
    <source>
        <dbReference type="ARBA" id="ARBA00023002"/>
    </source>
</evidence>
<dbReference type="PANTHER" id="PTHR43498:SF1">
    <property type="entry name" value="COB--COM HETERODISULFIDE REDUCTASE IRON-SULFUR SUBUNIT A"/>
    <property type="match status" value="1"/>
</dbReference>
<evidence type="ECO:0000256" key="4">
    <source>
        <dbReference type="ARBA" id="ARBA00023004"/>
    </source>
</evidence>
<keyword evidence="2" id="KW-0479">Metal-binding</keyword>
<sequence length="418" mass="44438">MSDPLLWSGDVIVAGGGSAGCAAAVAAAREGASVLLVESAGFFGGTGAAVLDTFYGFYPPGGNERVVGGIGWEVCEALFAREAAFERPNTYGAGTGVTYEPEILKQVWDDLLADADVTTLLHATVTDVLMDGDKVSHLGLHTAAGPRSVKAVVYIDATGDAELAWRAGAAVDAPRDQVRRQPMTATFRLGGVDLARTSAADLHRRMAEATGYVLPRREGSTHRTMLPGVVHTNLTRVSGADPTDPWQLSDAEREGRRQVREYVRFLTAEVPGYEQAYLINTSIRIGVRESRRLRGRYLLTRYDVLQAREFADAIARCGAPVEDHDGGSKTVWEYVGGAATGRSYGVPYGCLLPVEVGNLLVAGRCLSATHSAHASVRSMAQCFATGQAAGTAASFGENPADLDVQVLRKRLIDQGALL</sequence>
<protein>
    <submittedName>
        <fullName evidence="6">FAD-dependent oxidoreductase</fullName>
    </submittedName>
</protein>
<evidence type="ECO:0000256" key="2">
    <source>
        <dbReference type="ARBA" id="ARBA00022723"/>
    </source>
</evidence>
<evidence type="ECO:0000313" key="6">
    <source>
        <dbReference type="EMBL" id="GAA1683211.1"/>
    </source>
</evidence>
<dbReference type="InterPro" id="IPR039650">
    <property type="entry name" value="HdrA-like"/>
</dbReference>
<keyword evidence="5" id="KW-0411">Iron-sulfur</keyword>
<reference evidence="7" key="1">
    <citation type="journal article" date="2019" name="Int. J. Syst. Evol. Microbiol.">
        <title>The Global Catalogue of Microorganisms (GCM) 10K type strain sequencing project: providing services to taxonomists for standard genome sequencing and annotation.</title>
        <authorList>
            <consortium name="The Broad Institute Genomics Platform"/>
            <consortium name="The Broad Institute Genome Sequencing Center for Infectious Disease"/>
            <person name="Wu L."/>
            <person name="Ma J."/>
        </authorList>
    </citation>
    <scope>NUCLEOTIDE SEQUENCE [LARGE SCALE GENOMIC DNA]</scope>
    <source>
        <strain evidence="7">JCM 14718</strain>
    </source>
</reference>
<comment type="caution">
    <text evidence="6">The sequence shown here is derived from an EMBL/GenBank/DDBJ whole genome shotgun (WGS) entry which is preliminary data.</text>
</comment>
<name>A0ABP4T869_9ACTN</name>
<keyword evidence="7" id="KW-1185">Reference proteome</keyword>
<organism evidence="6 7">
    <name type="scientific">Fodinicola feengrottensis</name>
    <dbReference type="NCBI Taxonomy" id="435914"/>
    <lineage>
        <taxon>Bacteria</taxon>
        <taxon>Bacillati</taxon>
        <taxon>Actinomycetota</taxon>
        <taxon>Actinomycetes</taxon>
        <taxon>Mycobacteriales</taxon>
        <taxon>Fodinicola</taxon>
    </lineage>
</organism>
<evidence type="ECO:0000313" key="7">
    <source>
        <dbReference type="Proteomes" id="UP001500618"/>
    </source>
</evidence>
<proteinExistence type="predicted"/>
<gene>
    <name evidence="6" type="ORF">GCM10009765_35530</name>
</gene>
<keyword evidence="1" id="KW-0004">4Fe-4S</keyword>